<evidence type="ECO:0000313" key="2">
    <source>
        <dbReference type="Proteomes" id="UP000288805"/>
    </source>
</evidence>
<protein>
    <submittedName>
        <fullName evidence="1">Uncharacterized protein</fullName>
    </submittedName>
</protein>
<accession>A0A438JWL3</accession>
<dbReference type="AlphaFoldDB" id="A0A438JWL3"/>
<organism evidence="1 2">
    <name type="scientific">Vitis vinifera</name>
    <name type="common">Grape</name>
    <dbReference type="NCBI Taxonomy" id="29760"/>
    <lineage>
        <taxon>Eukaryota</taxon>
        <taxon>Viridiplantae</taxon>
        <taxon>Streptophyta</taxon>
        <taxon>Embryophyta</taxon>
        <taxon>Tracheophyta</taxon>
        <taxon>Spermatophyta</taxon>
        <taxon>Magnoliopsida</taxon>
        <taxon>eudicotyledons</taxon>
        <taxon>Gunneridae</taxon>
        <taxon>Pentapetalae</taxon>
        <taxon>rosids</taxon>
        <taxon>Vitales</taxon>
        <taxon>Vitaceae</taxon>
        <taxon>Viteae</taxon>
        <taxon>Vitis</taxon>
    </lineage>
</organism>
<evidence type="ECO:0000313" key="1">
    <source>
        <dbReference type="EMBL" id="RVX13351.1"/>
    </source>
</evidence>
<proteinExistence type="predicted"/>
<dbReference type="EMBL" id="QGNW01000024">
    <property type="protein sequence ID" value="RVX13351.1"/>
    <property type="molecule type" value="Genomic_DNA"/>
</dbReference>
<dbReference type="Proteomes" id="UP000288805">
    <property type="component" value="Unassembled WGS sequence"/>
</dbReference>
<reference evidence="1 2" key="1">
    <citation type="journal article" date="2018" name="PLoS Genet.">
        <title>Population sequencing reveals clonal diversity and ancestral inbreeding in the grapevine cultivar Chardonnay.</title>
        <authorList>
            <person name="Roach M.J."/>
            <person name="Johnson D.L."/>
            <person name="Bohlmann J."/>
            <person name="van Vuuren H.J."/>
            <person name="Jones S.J."/>
            <person name="Pretorius I.S."/>
            <person name="Schmidt S.A."/>
            <person name="Borneman A.R."/>
        </authorList>
    </citation>
    <scope>NUCLEOTIDE SEQUENCE [LARGE SCALE GENOMIC DNA]</scope>
    <source>
        <strain evidence="2">cv. Chardonnay</strain>
        <tissue evidence="1">Leaf</tissue>
    </source>
</reference>
<sequence length="171" mass="19689">MGPLHHLYLSPVKFASQADYKAKPQEGNTYFGIFSGNLQNQLRKMSSCNGTTVVTVVDEAPSEIISRTSKSSGMCHDFHQLMVVSSPMLQKSHSFQVGSFELFIKRKRKIGYLLGKILIPDDGDPKFETWEDENFMIMFWLLYFMQPEIRKPLLFLSMAKDPFSMLFSCRR</sequence>
<gene>
    <name evidence="1" type="ORF">CK203_021079</name>
</gene>
<name>A0A438JWL3_VITVI</name>
<comment type="caution">
    <text evidence="1">The sequence shown here is derived from an EMBL/GenBank/DDBJ whole genome shotgun (WGS) entry which is preliminary data.</text>
</comment>